<gene>
    <name evidence="2" type="ORF">AVDCRST_MAG72-1760</name>
</gene>
<feature type="domain" description="DUF4439" evidence="1">
    <location>
        <begin position="6"/>
        <end position="140"/>
    </location>
</feature>
<dbReference type="InterPro" id="IPR009078">
    <property type="entry name" value="Ferritin-like_SF"/>
</dbReference>
<evidence type="ECO:0000259" key="1">
    <source>
        <dbReference type="Pfam" id="PF14530"/>
    </source>
</evidence>
<organism evidence="2">
    <name type="scientific">uncultured Nocardioidaceae bacterium</name>
    <dbReference type="NCBI Taxonomy" id="253824"/>
    <lineage>
        <taxon>Bacteria</taxon>
        <taxon>Bacillati</taxon>
        <taxon>Actinomycetota</taxon>
        <taxon>Actinomycetes</taxon>
        <taxon>Propionibacteriales</taxon>
        <taxon>Nocardioidaceae</taxon>
        <taxon>environmental samples</taxon>
    </lineage>
</organism>
<name>A0A6J4MC34_9ACTN</name>
<reference evidence="2" key="1">
    <citation type="submission" date="2020-02" db="EMBL/GenBank/DDBJ databases">
        <authorList>
            <person name="Meier V. D."/>
        </authorList>
    </citation>
    <scope>NUCLEOTIDE SEQUENCE</scope>
    <source>
        <strain evidence="2">AVDCRST_MAG72</strain>
    </source>
</reference>
<evidence type="ECO:0000313" key="2">
    <source>
        <dbReference type="EMBL" id="CAA9355432.1"/>
    </source>
</evidence>
<dbReference type="Pfam" id="PF14530">
    <property type="entry name" value="DUF4439"/>
    <property type="match status" value="1"/>
</dbReference>
<dbReference type="AlphaFoldDB" id="A0A6J4MC34"/>
<dbReference type="InterPro" id="IPR012347">
    <property type="entry name" value="Ferritin-like"/>
</dbReference>
<dbReference type="CDD" id="cd00657">
    <property type="entry name" value="Ferritin_like"/>
    <property type="match status" value="1"/>
</dbReference>
<sequence>MTPLQALQATLAAEHAAVYVYGLLGGRVSASTEPALANRLVAGYVTHRARRDQLISMLRSAGGEPAESEVSYAVPNPALTAAQVTRAALETEQRCTAVYAAMIEGTSRADRQWAIDAVTDSAVRQLGFGGSPDPFPGVAEL</sequence>
<dbReference type="EMBL" id="CADCUJ010000078">
    <property type="protein sequence ID" value="CAA9355432.1"/>
    <property type="molecule type" value="Genomic_DNA"/>
</dbReference>
<protein>
    <recommendedName>
        <fullName evidence="1">DUF4439 domain-containing protein</fullName>
    </recommendedName>
</protein>
<dbReference type="SUPFAM" id="SSF47240">
    <property type="entry name" value="Ferritin-like"/>
    <property type="match status" value="1"/>
</dbReference>
<accession>A0A6J4MC34</accession>
<dbReference type="InterPro" id="IPR029447">
    <property type="entry name" value="DUF4439"/>
</dbReference>
<proteinExistence type="predicted"/>
<dbReference type="Gene3D" id="1.20.1260.10">
    <property type="match status" value="1"/>
</dbReference>